<name>A0A7S0VLX3_9CRYP</name>
<dbReference type="Pfam" id="PF14658">
    <property type="entry name" value="EF-hand_9"/>
    <property type="match status" value="1"/>
</dbReference>
<feature type="domain" description="EF-hand" evidence="3">
    <location>
        <begin position="41"/>
        <end position="76"/>
    </location>
</feature>
<dbReference type="PANTHER" id="PTHR23048">
    <property type="entry name" value="MYOSIN LIGHT CHAIN 1, 3"/>
    <property type="match status" value="1"/>
</dbReference>
<feature type="domain" description="EF-hand" evidence="3">
    <location>
        <begin position="78"/>
        <end position="113"/>
    </location>
</feature>
<dbReference type="GO" id="GO:0005509">
    <property type="term" value="F:calcium ion binding"/>
    <property type="evidence" value="ECO:0007669"/>
    <property type="project" value="InterPro"/>
</dbReference>
<dbReference type="AlphaFoldDB" id="A0A7S0VLX3"/>
<evidence type="ECO:0000313" key="4">
    <source>
        <dbReference type="EMBL" id="CAD8785536.1"/>
    </source>
</evidence>
<dbReference type="GO" id="GO:0016460">
    <property type="term" value="C:myosin II complex"/>
    <property type="evidence" value="ECO:0007669"/>
    <property type="project" value="TreeGrafter"/>
</dbReference>
<keyword evidence="1" id="KW-0677">Repeat</keyword>
<dbReference type="PANTHER" id="PTHR23048:SF0">
    <property type="entry name" value="CALMODULIN LIKE 3"/>
    <property type="match status" value="1"/>
</dbReference>
<dbReference type="PROSITE" id="PS00018">
    <property type="entry name" value="EF_HAND_1"/>
    <property type="match status" value="1"/>
</dbReference>
<dbReference type="SUPFAM" id="SSF47473">
    <property type="entry name" value="EF-hand"/>
    <property type="match status" value="1"/>
</dbReference>
<dbReference type="InterPro" id="IPR039508">
    <property type="entry name" value="KASH5_EF-hand-like_dom"/>
</dbReference>
<keyword evidence="2" id="KW-0106">Calcium</keyword>
<gene>
    <name evidence="4" type="ORF">HTEP1355_LOCUS4092</name>
</gene>
<dbReference type="EMBL" id="HBFN01007000">
    <property type="protein sequence ID" value="CAD8785536.1"/>
    <property type="molecule type" value="Transcribed_RNA"/>
</dbReference>
<dbReference type="PROSITE" id="PS50222">
    <property type="entry name" value="EF_HAND_2"/>
    <property type="match status" value="2"/>
</dbReference>
<organism evidence="4">
    <name type="scientific">Hemiselmis tepida</name>
    <dbReference type="NCBI Taxonomy" id="464990"/>
    <lineage>
        <taxon>Eukaryota</taxon>
        <taxon>Cryptophyceae</taxon>
        <taxon>Cryptomonadales</taxon>
        <taxon>Hemiselmidaceae</taxon>
        <taxon>Hemiselmis</taxon>
    </lineage>
</organism>
<reference evidence="4" key="1">
    <citation type="submission" date="2021-01" db="EMBL/GenBank/DDBJ databases">
        <authorList>
            <person name="Corre E."/>
            <person name="Pelletier E."/>
            <person name="Niang G."/>
            <person name="Scheremetjew M."/>
            <person name="Finn R."/>
            <person name="Kale V."/>
            <person name="Holt S."/>
            <person name="Cochrane G."/>
            <person name="Meng A."/>
            <person name="Brown T."/>
            <person name="Cohen L."/>
        </authorList>
    </citation>
    <scope>NUCLEOTIDE SEQUENCE</scope>
    <source>
        <strain evidence="4">CCMP443</strain>
    </source>
</reference>
<dbReference type="SMART" id="SM00054">
    <property type="entry name" value="EFh"/>
    <property type="match status" value="2"/>
</dbReference>
<dbReference type="InterPro" id="IPR018247">
    <property type="entry name" value="EF_Hand_1_Ca_BS"/>
</dbReference>
<dbReference type="InterPro" id="IPR002048">
    <property type="entry name" value="EF_hand_dom"/>
</dbReference>
<evidence type="ECO:0000256" key="1">
    <source>
        <dbReference type="ARBA" id="ARBA00022737"/>
    </source>
</evidence>
<dbReference type="Gene3D" id="1.10.238.10">
    <property type="entry name" value="EF-hand"/>
    <property type="match status" value="1"/>
</dbReference>
<dbReference type="InterPro" id="IPR011992">
    <property type="entry name" value="EF-hand-dom_pair"/>
</dbReference>
<evidence type="ECO:0000256" key="2">
    <source>
        <dbReference type="ARBA" id="ARBA00022837"/>
    </source>
</evidence>
<evidence type="ECO:0000259" key="3">
    <source>
        <dbReference type="PROSITE" id="PS50222"/>
    </source>
</evidence>
<dbReference type="FunFam" id="1.10.238.10:FF:000178">
    <property type="entry name" value="Calmodulin-2 A"/>
    <property type="match status" value="1"/>
</dbReference>
<proteinExistence type="predicted"/>
<protein>
    <recommendedName>
        <fullName evidence="3">EF-hand domain-containing protein</fullName>
    </recommendedName>
</protein>
<sequence>MAEAQWREAFSCFADPHLPPGQGTVTTKDLGTLLRALGKSPSQEELQKLFNEVDPSGEGSIDFQTFCRCMKMPLKAPDPESEVLQSFQAFDKNHSGMIATSELTTVMRNFGEALTDDEVDEMMKAAGGCEAQPGQIDYRRFTKILLNPQ</sequence>
<accession>A0A7S0VLX3</accession>
<dbReference type="InterPro" id="IPR050230">
    <property type="entry name" value="CALM/Myosin/TropC-like"/>
</dbReference>